<reference evidence="1" key="1">
    <citation type="submission" date="2020-09" db="EMBL/GenBank/DDBJ databases">
        <title>Hoyosella lacisalsi sp. nov., a halotolerant actinobacterium isolated from soil of Lake Gudzhirganskoe.</title>
        <authorList>
            <person name="Yang Q."/>
            <person name="Guo P.Y."/>
            <person name="Liu S.W."/>
            <person name="Li F.N."/>
            <person name="Sun C.H."/>
        </authorList>
    </citation>
    <scope>NUCLEOTIDE SEQUENCE</scope>
    <source>
        <strain evidence="1">G463</strain>
    </source>
</reference>
<gene>
    <name evidence="1" type="ORF">HT102_06045</name>
</gene>
<protein>
    <submittedName>
        <fullName evidence="1">Uncharacterized protein</fullName>
    </submittedName>
</protein>
<organism evidence="1 2">
    <name type="scientific">Lolliginicoccus lacisalsi</name>
    <dbReference type="NCBI Taxonomy" id="2742202"/>
    <lineage>
        <taxon>Bacteria</taxon>
        <taxon>Bacillati</taxon>
        <taxon>Actinomycetota</taxon>
        <taxon>Actinomycetes</taxon>
        <taxon>Mycobacteriales</taxon>
        <taxon>Hoyosellaceae</taxon>
        <taxon>Lolliginicoccus</taxon>
    </lineage>
</organism>
<proteinExistence type="predicted"/>
<evidence type="ECO:0000313" key="1">
    <source>
        <dbReference type="EMBL" id="MBD8506043.1"/>
    </source>
</evidence>
<keyword evidence="2" id="KW-1185">Reference proteome</keyword>
<dbReference type="AlphaFoldDB" id="A0A927PKS5"/>
<accession>A0A927PKS5</accession>
<name>A0A927PKS5_9ACTN</name>
<dbReference type="EMBL" id="JACYWE010000003">
    <property type="protein sequence ID" value="MBD8506043.1"/>
    <property type="molecule type" value="Genomic_DNA"/>
</dbReference>
<dbReference type="Proteomes" id="UP000642993">
    <property type="component" value="Unassembled WGS sequence"/>
</dbReference>
<comment type="caution">
    <text evidence="1">The sequence shown here is derived from an EMBL/GenBank/DDBJ whole genome shotgun (WGS) entry which is preliminary data.</text>
</comment>
<dbReference type="RefSeq" id="WP_192038525.1">
    <property type="nucleotide sequence ID" value="NZ_JACYWE010000003.1"/>
</dbReference>
<evidence type="ECO:0000313" key="2">
    <source>
        <dbReference type="Proteomes" id="UP000642993"/>
    </source>
</evidence>
<sequence>MSDDFHATPEPDGTPAKEVAVVRIGSGVPGCRLYQSGHVVHWIHARKAFEDKHPVEVTANVDDDDQIVITKDDEVFRFRNHNPDAVAAALFLSDGQAWWKTRWGILEVRSPEGGHAYFNIADPSIWNPCDYLRNRR</sequence>